<keyword evidence="3" id="KW-1185">Reference proteome</keyword>
<feature type="chain" id="PRO_5041958870" description="Thioredoxin domain-containing protein" evidence="1">
    <location>
        <begin position="22"/>
        <end position="134"/>
    </location>
</feature>
<reference evidence="2 3" key="1">
    <citation type="submission" date="2021-10" db="EMBL/GenBank/DDBJ databases">
        <title>Anaerobic single-cell dispensing facilitates the cultivation of human gut bacteria.</title>
        <authorList>
            <person name="Afrizal A."/>
        </authorList>
    </citation>
    <scope>NUCLEOTIDE SEQUENCE [LARGE SCALE GENOMIC DNA]</scope>
    <source>
        <strain evidence="2 3">CLA-AA-H232</strain>
    </source>
</reference>
<evidence type="ECO:0000256" key="1">
    <source>
        <dbReference type="SAM" id="SignalP"/>
    </source>
</evidence>
<comment type="caution">
    <text evidence="2">The sequence shown here is derived from an EMBL/GenBank/DDBJ whole genome shotgun (WGS) entry which is preliminary data.</text>
</comment>
<evidence type="ECO:0000313" key="3">
    <source>
        <dbReference type="Proteomes" id="UP001198242"/>
    </source>
</evidence>
<dbReference type="Pfam" id="PF13848">
    <property type="entry name" value="Thioredoxin_6"/>
    <property type="match status" value="1"/>
</dbReference>
<name>A0AAE3J896_9FIRM</name>
<dbReference type="InterPro" id="IPR036249">
    <property type="entry name" value="Thioredoxin-like_sf"/>
</dbReference>
<feature type="signal peptide" evidence="1">
    <location>
        <begin position="1"/>
        <end position="21"/>
    </location>
</feature>
<dbReference type="AlphaFoldDB" id="A0AAE3J896"/>
<dbReference type="PROSITE" id="PS51257">
    <property type="entry name" value="PROKAR_LIPOPROTEIN"/>
    <property type="match status" value="1"/>
</dbReference>
<accession>A0AAE3J896</accession>
<organism evidence="2 3">
    <name type="scientific">Hominilimicola fabiformis</name>
    <dbReference type="NCBI Taxonomy" id="2885356"/>
    <lineage>
        <taxon>Bacteria</taxon>
        <taxon>Bacillati</taxon>
        <taxon>Bacillota</taxon>
        <taxon>Clostridia</taxon>
        <taxon>Eubacteriales</taxon>
        <taxon>Oscillospiraceae</taxon>
        <taxon>Hominilimicola</taxon>
    </lineage>
</organism>
<evidence type="ECO:0000313" key="2">
    <source>
        <dbReference type="EMBL" id="MCC2209573.1"/>
    </source>
</evidence>
<sequence length="134" mass="14681">MSKKKIIALAMSAVMAVGMIAGCGSTNNSGTDTAQTESTEKVTPTFMYFVANADDNFDATNTMYTELENEYKDKINFQLVNVDENPEALENFSLVKDQTPALIMLDTSNNISAIEFKCSDKDKLKTDIDNALGK</sequence>
<dbReference type="SUPFAM" id="SSF52833">
    <property type="entry name" value="Thioredoxin-like"/>
    <property type="match status" value="1"/>
</dbReference>
<dbReference type="EMBL" id="JAJEQM010000002">
    <property type="protein sequence ID" value="MCC2209573.1"/>
    <property type="molecule type" value="Genomic_DNA"/>
</dbReference>
<gene>
    <name evidence="2" type="ORF">LKE05_02035</name>
</gene>
<dbReference type="CDD" id="cd02982">
    <property type="entry name" value="PDI_b'_family"/>
    <property type="match status" value="1"/>
</dbReference>
<dbReference type="Proteomes" id="UP001198242">
    <property type="component" value="Unassembled WGS sequence"/>
</dbReference>
<evidence type="ECO:0008006" key="4">
    <source>
        <dbReference type="Google" id="ProtNLM"/>
    </source>
</evidence>
<protein>
    <recommendedName>
        <fullName evidence="4">Thioredoxin domain-containing protein</fullName>
    </recommendedName>
</protein>
<keyword evidence="1" id="KW-0732">Signal</keyword>
<dbReference type="Gene3D" id="3.40.30.10">
    <property type="entry name" value="Glutaredoxin"/>
    <property type="match status" value="1"/>
</dbReference>
<proteinExistence type="predicted"/>
<dbReference type="RefSeq" id="WP_308455772.1">
    <property type="nucleotide sequence ID" value="NZ_JAJEQM010000002.1"/>
</dbReference>